<feature type="transmembrane region" description="Helical" evidence="8">
    <location>
        <begin position="305"/>
        <end position="321"/>
    </location>
</feature>
<evidence type="ECO:0000259" key="9">
    <source>
        <dbReference type="PROSITE" id="PS50845"/>
    </source>
</evidence>
<dbReference type="PANTHER" id="PTHR43245:SF51">
    <property type="entry name" value="SHORT CHAIN DEHYDROGENASE_REDUCTASE FAMILY 42E, MEMBER 2"/>
    <property type="match status" value="1"/>
</dbReference>
<dbReference type="OrthoDB" id="10058185at2759"/>
<evidence type="ECO:0000256" key="4">
    <source>
        <dbReference type="ARBA" id="ARBA00022824"/>
    </source>
</evidence>
<keyword evidence="3 8" id="KW-0812">Transmembrane</keyword>
<evidence type="ECO:0000256" key="3">
    <source>
        <dbReference type="ARBA" id="ARBA00022692"/>
    </source>
</evidence>
<keyword evidence="4 8" id="KW-0256">Endoplasmic reticulum</keyword>
<dbReference type="AlphaFoldDB" id="A0A5N6RC23"/>
<evidence type="ECO:0000313" key="11">
    <source>
        <dbReference type="Proteomes" id="UP000327013"/>
    </source>
</evidence>
<dbReference type="InterPro" id="IPR002225">
    <property type="entry name" value="3Beta_OHSteriod_DH/Estase"/>
</dbReference>
<keyword evidence="11" id="KW-1185">Reference proteome</keyword>
<name>A0A5N6RC23_9ROSI</name>
<dbReference type="SUPFAM" id="SSF51735">
    <property type="entry name" value="NAD(P)-binding Rossmann-fold domains"/>
    <property type="match status" value="1"/>
</dbReference>
<evidence type="ECO:0000256" key="6">
    <source>
        <dbReference type="ARBA" id="ARBA00023002"/>
    </source>
</evidence>
<dbReference type="GO" id="GO:0005789">
    <property type="term" value="C:endoplasmic reticulum membrane"/>
    <property type="evidence" value="ECO:0007669"/>
    <property type="project" value="UniProtKB-SubCell"/>
</dbReference>
<accession>A0A5N6RC23</accession>
<feature type="transmembrane region" description="Helical" evidence="8">
    <location>
        <begin position="413"/>
        <end position="436"/>
    </location>
</feature>
<organism evidence="10 11">
    <name type="scientific">Carpinus fangiana</name>
    <dbReference type="NCBI Taxonomy" id="176857"/>
    <lineage>
        <taxon>Eukaryota</taxon>
        <taxon>Viridiplantae</taxon>
        <taxon>Streptophyta</taxon>
        <taxon>Embryophyta</taxon>
        <taxon>Tracheophyta</taxon>
        <taxon>Spermatophyta</taxon>
        <taxon>Magnoliopsida</taxon>
        <taxon>eudicotyledons</taxon>
        <taxon>Gunneridae</taxon>
        <taxon>Pentapetalae</taxon>
        <taxon>rosids</taxon>
        <taxon>fabids</taxon>
        <taxon>Fagales</taxon>
        <taxon>Betulaceae</taxon>
        <taxon>Carpinus</taxon>
    </lineage>
</organism>
<dbReference type="InterPro" id="IPR036291">
    <property type="entry name" value="NAD(P)-bd_dom_sf"/>
</dbReference>
<evidence type="ECO:0000256" key="5">
    <source>
        <dbReference type="ARBA" id="ARBA00022989"/>
    </source>
</evidence>
<dbReference type="Pfam" id="PF01073">
    <property type="entry name" value="3Beta_HSD"/>
    <property type="match status" value="1"/>
</dbReference>
<dbReference type="GO" id="GO:0016616">
    <property type="term" value="F:oxidoreductase activity, acting on the CH-OH group of donors, NAD or NADP as acceptor"/>
    <property type="evidence" value="ECO:0007669"/>
    <property type="project" value="InterPro"/>
</dbReference>
<evidence type="ECO:0000256" key="2">
    <source>
        <dbReference type="ARBA" id="ARBA00009219"/>
    </source>
</evidence>
<dbReference type="Pfam" id="PF02453">
    <property type="entry name" value="Reticulon"/>
    <property type="match status" value="1"/>
</dbReference>
<comment type="similarity">
    <text evidence="2">Belongs to the 3-beta-HSD family.</text>
</comment>
<evidence type="ECO:0000256" key="1">
    <source>
        <dbReference type="ARBA" id="ARBA00004477"/>
    </source>
</evidence>
<feature type="transmembrane region" description="Helical" evidence="8">
    <location>
        <begin position="333"/>
        <end position="352"/>
    </location>
</feature>
<dbReference type="PANTHER" id="PTHR43245">
    <property type="entry name" value="BIFUNCTIONAL POLYMYXIN RESISTANCE PROTEIN ARNA"/>
    <property type="match status" value="1"/>
</dbReference>
<gene>
    <name evidence="10" type="ORF">FH972_015196</name>
</gene>
<reference evidence="10 11" key="1">
    <citation type="submission" date="2019-06" db="EMBL/GenBank/DDBJ databases">
        <title>A chromosomal-level reference genome of Carpinus fangiana (Coryloideae, Betulaceae).</title>
        <authorList>
            <person name="Yang X."/>
            <person name="Wang Z."/>
            <person name="Zhang L."/>
            <person name="Hao G."/>
            <person name="Liu J."/>
            <person name="Yang Y."/>
        </authorList>
    </citation>
    <scope>NUCLEOTIDE SEQUENCE [LARGE SCALE GENOMIC DNA]</scope>
    <source>
        <strain evidence="10">Cfa_2016G</strain>
        <tissue evidence="10">Leaf</tissue>
    </source>
</reference>
<evidence type="ECO:0000313" key="10">
    <source>
        <dbReference type="EMBL" id="KAE8076553.1"/>
    </source>
</evidence>
<dbReference type="EMBL" id="CM017326">
    <property type="protein sequence ID" value="KAE8076553.1"/>
    <property type="molecule type" value="Genomic_DNA"/>
</dbReference>
<feature type="domain" description="Reticulon" evidence="9">
    <location>
        <begin position="293"/>
        <end position="492"/>
    </location>
</feature>
<evidence type="ECO:0000256" key="7">
    <source>
        <dbReference type="ARBA" id="ARBA00023136"/>
    </source>
</evidence>
<dbReference type="InterPro" id="IPR003388">
    <property type="entry name" value="Reticulon"/>
</dbReference>
<protein>
    <recommendedName>
        <fullName evidence="8">Reticulon-like protein</fullName>
    </recommendedName>
</protein>
<dbReference type="GO" id="GO:0006694">
    <property type="term" value="P:steroid biosynthetic process"/>
    <property type="evidence" value="ECO:0007669"/>
    <property type="project" value="InterPro"/>
</dbReference>
<keyword evidence="6" id="KW-0560">Oxidoreductase</keyword>
<keyword evidence="7 8" id="KW-0472">Membrane</keyword>
<comment type="subcellular location">
    <subcellularLocation>
        <location evidence="1 8">Endoplasmic reticulum membrane</location>
        <topology evidence="1 8">Multi-pass membrane protein</topology>
    </subcellularLocation>
</comment>
<sequence length="492" mass="55991">MDDSNLQRDAIYNCYMIIVQGAKNVINACRECKVRRLIYNSSADVVFDGLHDINNGDEHLTYPWKYEDMMSDFKAQAEALVLFANNIDGLLTCALRPCNIFGPGDTQLLPLLVDLVKSGWAKYIIGSGENMSDFTYVENVTHAHICAEEALDFRTVSVAGKAFFITNIEPMKFWEFVSLIMEGLGYQRPFIKVPVTVVQYVLLLFKWMHGKLGIRKYNHSVSAYYIQLASHTRTFDCTAAQKHFGYSPVVPLEEAVTLTIDSLSHLTKDSYYARYSAFNEQSKVEKLLGCGEVADILLWRDEKKTFTYFLALVLLFYWFFLSGRTFMSSIAKLLLLINVVLFGYGILSSKIVGITFQRISSSCFEISETAVKDSITTLACLWNNGVRHIRSLAQGDDWSYFFKAAVSLYFLKLILQSLTAVIGVALVFAFTMFFVYEQYEMEIDEFTKVLFNLMEESMGLLTRNLPASASSFLLNNDRFHRNKGSAAVQHRR</sequence>
<proteinExistence type="inferred from homology"/>
<dbReference type="Gene3D" id="3.40.50.720">
    <property type="entry name" value="NAD(P)-binding Rossmann-like Domain"/>
    <property type="match status" value="1"/>
</dbReference>
<dbReference type="PROSITE" id="PS50845">
    <property type="entry name" value="RETICULON"/>
    <property type="match status" value="1"/>
</dbReference>
<dbReference type="Proteomes" id="UP000327013">
    <property type="component" value="Chromosome 6"/>
</dbReference>
<dbReference type="InterPro" id="IPR050177">
    <property type="entry name" value="Lipid_A_modif_metabolic_enz"/>
</dbReference>
<keyword evidence="5 8" id="KW-1133">Transmembrane helix</keyword>
<evidence type="ECO:0000256" key="8">
    <source>
        <dbReference type="RuleBase" id="RU363132"/>
    </source>
</evidence>